<dbReference type="PANTHER" id="PTHR11069:SF23">
    <property type="entry name" value="LYSOSOMAL ACID GLUCOSYLCERAMIDASE"/>
    <property type="match status" value="1"/>
</dbReference>
<evidence type="ECO:0000259" key="6">
    <source>
        <dbReference type="Pfam" id="PF02055"/>
    </source>
</evidence>
<dbReference type="InterPro" id="IPR033453">
    <property type="entry name" value="Glyco_hydro_30_TIM-barrel"/>
</dbReference>
<proteinExistence type="inferred from homology"/>
<dbReference type="Pfam" id="PF17189">
    <property type="entry name" value="Glyco_hydro_30C"/>
    <property type="match status" value="1"/>
</dbReference>
<dbReference type="GO" id="GO:0045493">
    <property type="term" value="P:xylan catabolic process"/>
    <property type="evidence" value="ECO:0007669"/>
    <property type="project" value="UniProtKB-KW"/>
</dbReference>
<evidence type="ECO:0000259" key="7">
    <source>
        <dbReference type="Pfam" id="PF17189"/>
    </source>
</evidence>
<comment type="similarity">
    <text evidence="1 4">Belongs to the glycosyl hydrolase 30 family.</text>
</comment>
<name>W7Y3L0_9BACT</name>
<dbReference type="OrthoDB" id="9806701at2"/>
<dbReference type="GO" id="GO:0016020">
    <property type="term" value="C:membrane"/>
    <property type="evidence" value="ECO:0007669"/>
    <property type="project" value="GOC"/>
</dbReference>
<dbReference type="eggNOG" id="COG5520">
    <property type="taxonomic scope" value="Bacteria"/>
</dbReference>
<evidence type="ECO:0000256" key="4">
    <source>
        <dbReference type="RuleBase" id="RU361188"/>
    </source>
</evidence>
<feature type="domain" description="Glycosyl hydrolase family 30 beta sandwich" evidence="7">
    <location>
        <begin position="419"/>
        <end position="478"/>
    </location>
</feature>
<evidence type="ECO:0000313" key="9">
    <source>
        <dbReference type="Proteomes" id="UP000019402"/>
    </source>
</evidence>
<dbReference type="Pfam" id="PF02055">
    <property type="entry name" value="Glyco_hydro_30"/>
    <property type="match status" value="1"/>
</dbReference>
<keyword evidence="8" id="KW-0624">Polysaccharide degradation</keyword>
<keyword evidence="9" id="KW-1185">Reference proteome</keyword>
<comment type="caution">
    <text evidence="8">The sequence shown here is derived from an EMBL/GenBank/DDBJ whole genome shotgun (WGS) entry which is preliminary data.</text>
</comment>
<dbReference type="InterPro" id="IPR001139">
    <property type="entry name" value="Glyco_hydro_30"/>
</dbReference>
<dbReference type="GO" id="GO:0004348">
    <property type="term" value="F:glucosylceramidase activity"/>
    <property type="evidence" value="ECO:0007669"/>
    <property type="project" value="InterPro"/>
</dbReference>
<evidence type="ECO:0000256" key="2">
    <source>
        <dbReference type="ARBA" id="ARBA00022729"/>
    </source>
</evidence>
<dbReference type="PANTHER" id="PTHR11069">
    <property type="entry name" value="GLUCOSYLCERAMIDASE"/>
    <property type="match status" value="1"/>
</dbReference>
<evidence type="ECO:0000256" key="1">
    <source>
        <dbReference type="ARBA" id="ARBA00005382"/>
    </source>
</evidence>
<reference evidence="8" key="1">
    <citation type="journal article" date="2014" name="Genome Announc.">
        <title>Draft Genome Sequence of Cytophaga fermentans JCM 21142T, a Facultative Anaerobe Isolated from Marine Mud.</title>
        <authorList>
            <person name="Starns D."/>
            <person name="Oshima K."/>
            <person name="Suda W."/>
            <person name="Iino T."/>
            <person name="Yuki M."/>
            <person name="Inoue J."/>
            <person name="Kitamura K."/>
            <person name="Iida T."/>
            <person name="Darby A."/>
            <person name="Hattori M."/>
            <person name="Ohkuma M."/>
        </authorList>
    </citation>
    <scope>NUCLEOTIDE SEQUENCE [LARGE SCALE GENOMIC DNA]</scope>
    <source>
        <strain evidence="8">JCM 21142</strain>
    </source>
</reference>
<dbReference type="RefSeq" id="WP_081736007.1">
    <property type="nucleotide sequence ID" value="NZ_BAMD01000011.1"/>
</dbReference>
<dbReference type="EMBL" id="BAMD01000011">
    <property type="protein sequence ID" value="GAF02597.1"/>
    <property type="molecule type" value="Genomic_DNA"/>
</dbReference>
<feature type="signal peptide" evidence="5">
    <location>
        <begin position="1"/>
        <end position="24"/>
    </location>
</feature>
<dbReference type="InterPro" id="IPR033452">
    <property type="entry name" value="GH30_C"/>
</dbReference>
<evidence type="ECO:0000313" key="8">
    <source>
        <dbReference type="EMBL" id="GAF02597.1"/>
    </source>
</evidence>
<sequence>MNLKKMSFISIFLTIISLLVIQCANDSDDTPAPPPSTLEALDISFYLSTYDGIAKFNQQDQTFTQASSNNHPTITVNTHTTYQTMDGFGYTLTGGSAMHLYNMSSSQRLALLQTLFASDQNNIGVSYLRISIGASDLDAYTFSYDDLASGETDMNMEQFSLDPDRAYLIPVLKEILAINPTIKILGTPWSAPTWMKTNGATKGGELMPEYYQSYAQYFVKYVQEMALEGIVIDAITVQNEPLHPGNNPSMYMPADDQAEFIKTALGPAFETAGINTKIIIYDHNADRTDYPISILNDPEANKYIDGSAFHLYGGEIDNLTDVHNAHPDKNLYFTEQWIGAPGSFGDDLVWHTRHLIIGAPRNWCKTVLEWNLAADSKLEPYTDGGCTECLGALTIDGDAVVYNPAYYIIAHASKFVRPGSVRIESNIPTNIPNIAYLTPDKEVVIIALNDSDTTQEVNMKWNDEMITVTLASKSVGTFVWKQ</sequence>
<dbReference type="STRING" id="869213.GCA_000517085_02978"/>
<dbReference type="Gene3D" id="3.20.20.80">
    <property type="entry name" value="Glycosidases"/>
    <property type="match status" value="1"/>
</dbReference>
<keyword evidence="8" id="KW-0858">Xylan degradation</keyword>
<dbReference type="Proteomes" id="UP000019402">
    <property type="component" value="Unassembled WGS sequence"/>
</dbReference>
<feature type="chain" id="PRO_5004904130" evidence="5">
    <location>
        <begin position="25"/>
        <end position="482"/>
    </location>
</feature>
<gene>
    <name evidence="8" type="ORF">JCM21142_31236</name>
</gene>
<dbReference type="SUPFAM" id="SSF51011">
    <property type="entry name" value="Glycosyl hydrolase domain"/>
    <property type="match status" value="1"/>
</dbReference>
<keyword evidence="2 5" id="KW-0732">Signal</keyword>
<keyword evidence="3 4" id="KW-0378">Hydrolase</keyword>
<protein>
    <submittedName>
        <fullName evidence="8">Glucuronoxylanase XynC</fullName>
    </submittedName>
</protein>
<organism evidence="8 9">
    <name type="scientific">Saccharicrinis fermentans DSM 9555 = JCM 21142</name>
    <dbReference type="NCBI Taxonomy" id="869213"/>
    <lineage>
        <taxon>Bacteria</taxon>
        <taxon>Pseudomonadati</taxon>
        <taxon>Bacteroidota</taxon>
        <taxon>Bacteroidia</taxon>
        <taxon>Marinilabiliales</taxon>
        <taxon>Marinilabiliaceae</taxon>
        <taxon>Saccharicrinis</taxon>
    </lineage>
</organism>
<dbReference type="GO" id="GO:0006680">
    <property type="term" value="P:glucosylceramide catabolic process"/>
    <property type="evidence" value="ECO:0007669"/>
    <property type="project" value="TreeGrafter"/>
</dbReference>
<accession>W7Y3L0</accession>
<evidence type="ECO:0000256" key="3">
    <source>
        <dbReference type="ARBA" id="ARBA00022801"/>
    </source>
</evidence>
<feature type="domain" description="Glycosyl hydrolase family 30 TIM-barrel" evidence="6">
    <location>
        <begin position="86"/>
        <end position="416"/>
    </location>
</feature>
<evidence type="ECO:0000256" key="5">
    <source>
        <dbReference type="SAM" id="SignalP"/>
    </source>
</evidence>
<keyword evidence="8" id="KW-0119">Carbohydrate metabolism</keyword>
<dbReference type="AlphaFoldDB" id="W7Y3L0"/>
<dbReference type="InterPro" id="IPR017853">
    <property type="entry name" value="GH"/>
</dbReference>
<dbReference type="SUPFAM" id="SSF51445">
    <property type="entry name" value="(Trans)glycosidases"/>
    <property type="match status" value="1"/>
</dbReference>
<dbReference type="InterPro" id="IPR013780">
    <property type="entry name" value="Glyco_hydro_b"/>
</dbReference>
<dbReference type="Gene3D" id="2.60.40.1180">
    <property type="entry name" value="Golgi alpha-mannosidase II"/>
    <property type="match status" value="1"/>
</dbReference>
<keyword evidence="4 8" id="KW-0326">Glycosidase</keyword>